<dbReference type="EMBL" id="CP042220">
    <property type="protein sequence ID" value="QDX31806.1"/>
    <property type="molecule type" value="Genomic_DNA"/>
</dbReference>
<dbReference type="OrthoDB" id="278697at2"/>
<organism evidence="1 2">
    <name type="scientific">Dickeya poaceiphila</name>
    <dbReference type="NCBI Taxonomy" id="568768"/>
    <lineage>
        <taxon>Bacteria</taxon>
        <taxon>Pseudomonadati</taxon>
        <taxon>Pseudomonadota</taxon>
        <taxon>Gammaproteobacteria</taxon>
        <taxon>Enterobacterales</taxon>
        <taxon>Pectobacteriaceae</taxon>
        <taxon>Dickeya</taxon>
    </lineage>
</organism>
<dbReference type="AlphaFoldDB" id="A0A5B8HUE5"/>
<dbReference type="STRING" id="568768.GCA_000406125_03869"/>
<dbReference type="RefSeq" id="WP_042874131.1">
    <property type="nucleotide sequence ID" value="NZ_CM001975.1"/>
</dbReference>
<sequence>MFNDILKTLPHNMSAPDIVDEPTLESAVQYIDEMDFSNIRMKLTKYVPLVCRVWSDDDYLNLQRAFEITQFIYEEEFGEKMLNIWQ</sequence>
<name>A0A5B8HUE5_9GAMM</name>
<protein>
    <submittedName>
        <fullName evidence="1">Uncharacterized protein</fullName>
    </submittedName>
</protein>
<dbReference type="KEGG" id="dic:Dpoa569_0003880"/>
<reference evidence="1 2" key="1">
    <citation type="journal article" date="2019" name="Environ. Microbiol.">
        <title>The phytopathogenic nature of Dickeya aquatica 174/2 and the dynamic early evolution of Dickeya pathogenicity.</title>
        <authorList>
            <person name="Duprey A."/>
            <person name="Taib N."/>
            <person name="Leonard S."/>
            <person name="Garin T."/>
            <person name="Flandrois J.P."/>
            <person name="Nasser W."/>
            <person name="Brochier-Armanet C."/>
            <person name="Reverchon S."/>
        </authorList>
    </citation>
    <scope>NUCLEOTIDE SEQUENCE [LARGE SCALE GENOMIC DNA]</scope>
    <source>
        <strain evidence="1 2">NCPPB 569</strain>
    </source>
</reference>
<accession>A0A5B8HUE5</accession>
<dbReference type="Proteomes" id="UP000320591">
    <property type="component" value="Chromosome"/>
</dbReference>
<evidence type="ECO:0000313" key="1">
    <source>
        <dbReference type="EMBL" id="QDX31806.1"/>
    </source>
</evidence>
<evidence type="ECO:0000313" key="2">
    <source>
        <dbReference type="Proteomes" id="UP000320591"/>
    </source>
</evidence>
<gene>
    <name evidence="1" type="ORF">Dpoa569_0003880</name>
</gene>
<proteinExistence type="predicted"/>
<keyword evidence="2" id="KW-1185">Reference proteome</keyword>